<organism evidence="2 3">
    <name type="scientific">Aspergillus pseudoustus</name>
    <dbReference type="NCBI Taxonomy" id="1810923"/>
    <lineage>
        <taxon>Eukaryota</taxon>
        <taxon>Fungi</taxon>
        <taxon>Dikarya</taxon>
        <taxon>Ascomycota</taxon>
        <taxon>Pezizomycotina</taxon>
        <taxon>Eurotiomycetes</taxon>
        <taxon>Eurotiomycetidae</taxon>
        <taxon>Eurotiales</taxon>
        <taxon>Aspergillaceae</taxon>
        <taxon>Aspergillus</taxon>
        <taxon>Aspergillus subgen. Nidulantes</taxon>
    </lineage>
</organism>
<dbReference type="PANTHER" id="PTHR43464">
    <property type="entry name" value="METHYLTRANSFERASE"/>
    <property type="match status" value="1"/>
</dbReference>
<dbReference type="SUPFAM" id="SSF53335">
    <property type="entry name" value="S-adenosyl-L-methionine-dependent methyltransferases"/>
    <property type="match status" value="1"/>
</dbReference>
<sequence length="272" mass="31160">MSQNIYDNPTFFASYNTLPRSQHGLPSAPEWPLLKSMVLVKQPDIKNARVLDLGCGYGWFCRWAAEEGLAAKVHGIDISEKMLERAREMTATDTERETATGIDSSLSLHLRINYVRADLETVVLEKEGYDVVYSSLTFHYVSDLARLLNTVYAALKRNGRFVFSVEHPIYTAPKEDKWHGDGTNDDGNDGLQSWLLNGYGDEGERNRNWLGDDVRKYHRTTQTYLTLLLRAGFVLREFVEWMPSDKDLEEHPEWAVERNRPAFLLIAVEKSV</sequence>
<feature type="domain" description="Methyltransferase type 11" evidence="1">
    <location>
        <begin position="51"/>
        <end position="163"/>
    </location>
</feature>
<protein>
    <submittedName>
        <fullName evidence="2">S-adenosyl-L-methionine-dependent methyltransferase</fullName>
    </submittedName>
</protein>
<evidence type="ECO:0000313" key="3">
    <source>
        <dbReference type="Proteomes" id="UP001610446"/>
    </source>
</evidence>
<dbReference type="Gene3D" id="3.40.50.150">
    <property type="entry name" value="Vaccinia Virus protein VP39"/>
    <property type="match status" value="1"/>
</dbReference>
<dbReference type="Pfam" id="PF08241">
    <property type="entry name" value="Methyltransf_11"/>
    <property type="match status" value="1"/>
</dbReference>
<keyword evidence="2" id="KW-0808">Transferase</keyword>
<comment type="caution">
    <text evidence="2">The sequence shown here is derived from an EMBL/GenBank/DDBJ whole genome shotgun (WGS) entry which is preliminary data.</text>
</comment>
<evidence type="ECO:0000259" key="1">
    <source>
        <dbReference type="Pfam" id="PF08241"/>
    </source>
</evidence>
<keyword evidence="3" id="KW-1185">Reference proteome</keyword>
<proteinExistence type="predicted"/>
<dbReference type="Proteomes" id="UP001610446">
    <property type="component" value="Unassembled WGS sequence"/>
</dbReference>
<keyword evidence="2" id="KW-0489">Methyltransferase</keyword>
<name>A0ABR4IK16_9EURO</name>
<dbReference type="InterPro" id="IPR013216">
    <property type="entry name" value="Methyltransf_11"/>
</dbReference>
<dbReference type="EMBL" id="JBFXLU010000375">
    <property type="protein sequence ID" value="KAL2828109.1"/>
    <property type="molecule type" value="Genomic_DNA"/>
</dbReference>
<dbReference type="InterPro" id="IPR029063">
    <property type="entry name" value="SAM-dependent_MTases_sf"/>
</dbReference>
<dbReference type="PANTHER" id="PTHR43464:SF23">
    <property type="entry name" value="JUVENILE HORMONE ACID O-METHYLTRANSFERASE"/>
    <property type="match status" value="1"/>
</dbReference>
<dbReference type="GO" id="GO:0008168">
    <property type="term" value="F:methyltransferase activity"/>
    <property type="evidence" value="ECO:0007669"/>
    <property type="project" value="UniProtKB-KW"/>
</dbReference>
<gene>
    <name evidence="2" type="ORF">BJY01DRAFT_228704</name>
</gene>
<dbReference type="CDD" id="cd02440">
    <property type="entry name" value="AdoMet_MTases"/>
    <property type="match status" value="1"/>
</dbReference>
<reference evidence="2 3" key="1">
    <citation type="submission" date="2024-07" db="EMBL/GenBank/DDBJ databases">
        <title>Section-level genome sequencing and comparative genomics of Aspergillus sections Usti and Cavernicolus.</title>
        <authorList>
            <consortium name="Lawrence Berkeley National Laboratory"/>
            <person name="Nybo J.L."/>
            <person name="Vesth T.C."/>
            <person name="Theobald S."/>
            <person name="Frisvad J.C."/>
            <person name="Larsen T.O."/>
            <person name="Kjaerboelling I."/>
            <person name="Rothschild-Mancinelli K."/>
            <person name="Lyhne E.K."/>
            <person name="Kogle M.E."/>
            <person name="Barry K."/>
            <person name="Clum A."/>
            <person name="Na H."/>
            <person name="Ledsgaard L."/>
            <person name="Lin J."/>
            <person name="Lipzen A."/>
            <person name="Kuo A."/>
            <person name="Riley R."/>
            <person name="Mondo S."/>
            <person name="Labutti K."/>
            <person name="Haridas S."/>
            <person name="Pangalinan J."/>
            <person name="Salamov A.A."/>
            <person name="Simmons B.A."/>
            <person name="Magnuson J.K."/>
            <person name="Chen J."/>
            <person name="Drula E."/>
            <person name="Henrissat B."/>
            <person name="Wiebenga A."/>
            <person name="Lubbers R.J."/>
            <person name="Gomes A.C."/>
            <person name="Makela M.R."/>
            <person name="Stajich J."/>
            <person name="Grigoriev I.V."/>
            <person name="Mortensen U.H."/>
            <person name="De Vries R.P."/>
            <person name="Baker S.E."/>
            <person name="Andersen M.R."/>
        </authorList>
    </citation>
    <scope>NUCLEOTIDE SEQUENCE [LARGE SCALE GENOMIC DNA]</scope>
    <source>
        <strain evidence="2 3">CBS 123904</strain>
    </source>
</reference>
<dbReference type="GO" id="GO:0032259">
    <property type="term" value="P:methylation"/>
    <property type="evidence" value="ECO:0007669"/>
    <property type="project" value="UniProtKB-KW"/>
</dbReference>
<accession>A0ABR4IK16</accession>
<evidence type="ECO:0000313" key="2">
    <source>
        <dbReference type="EMBL" id="KAL2828109.1"/>
    </source>
</evidence>